<evidence type="ECO:0000313" key="2">
    <source>
        <dbReference type="Proteomes" id="UP000515135"/>
    </source>
</evidence>
<feature type="compositionally biased region" description="Polar residues" evidence="1">
    <location>
        <begin position="1"/>
        <end position="18"/>
    </location>
</feature>
<feature type="compositionally biased region" description="Basic residues" evidence="1">
    <location>
        <begin position="45"/>
        <end position="66"/>
    </location>
</feature>
<dbReference type="RefSeq" id="XP_019631364.1">
    <property type="nucleotide sequence ID" value="XM_019775805.1"/>
</dbReference>
<feature type="compositionally biased region" description="Polar residues" evidence="1">
    <location>
        <begin position="214"/>
        <end position="227"/>
    </location>
</feature>
<feature type="region of interest" description="Disordered" evidence="1">
    <location>
        <begin position="1"/>
        <end position="84"/>
    </location>
</feature>
<dbReference type="Proteomes" id="UP000515135">
    <property type="component" value="Unplaced"/>
</dbReference>
<dbReference type="GeneID" id="109475211"/>
<proteinExistence type="predicted"/>
<feature type="compositionally biased region" description="Polar residues" evidence="1">
    <location>
        <begin position="252"/>
        <end position="272"/>
    </location>
</feature>
<dbReference type="PANTHER" id="PTHR14740:SF3">
    <property type="entry name" value="CASPASE ACTIVITY AND APOPTOSIS INHIBITOR 1"/>
    <property type="match status" value="1"/>
</dbReference>
<protein>
    <submittedName>
        <fullName evidence="3">Caspase activity and apoptosis inhibitor 1-like</fullName>
    </submittedName>
</protein>
<dbReference type="OrthoDB" id="10064012at2759"/>
<dbReference type="Pfam" id="PF15335">
    <property type="entry name" value="CAAP1"/>
    <property type="match status" value="1"/>
</dbReference>
<gene>
    <name evidence="3" type="primary">LOC109475211</name>
</gene>
<feature type="compositionally biased region" description="Acidic residues" evidence="1">
    <location>
        <begin position="163"/>
        <end position="172"/>
    </location>
</feature>
<dbReference type="InterPro" id="IPR038991">
    <property type="entry name" value="CAAP1"/>
</dbReference>
<evidence type="ECO:0000256" key="1">
    <source>
        <dbReference type="SAM" id="MobiDB-lite"/>
    </source>
</evidence>
<feature type="region of interest" description="Disordered" evidence="1">
    <location>
        <begin position="154"/>
        <end position="296"/>
    </location>
</feature>
<feature type="region of interest" description="Disordered" evidence="1">
    <location>
        <begin position="309"/>
        <end position="332"/>
    </location>
</feature>
<evidence type="ECO:0000313" key="3">
    <source>
        <dbReference type="RefSeq" id="XP_019631364.1"/>
    </source>
</evidence>
<feature type="compositionally biased region" description="Polar residues" evidence="1">
    <location>
        <begin position="181"/>
        <end position="198"/>
    </location>
</feature>
<dbReference type="PANTHER" id="PTHR14740">
    <property type="entry name" value="CASPASE ACTIVITY AND APOPTOSIS INHIBITOR 1"/>
    <property type="match status" value="1"/>
</dbReference>
<feature type="compositionally biased region" description="Basic and acidic residues" evidence="1">
    <location>
        <begin position="33"/>
        <end position="44"/>
    </location>
</feature>
<dbReference type="KEGG" id="bbel:109475211"/>
<organism evidence="2 3">
    <name type="scientific">Branchiostoma belcheri</name>
    <name type="common">Amphioxus</name>
    <dbReference type="NCBI Taxonomy" id="7741"/>
    <lineage>
        <taxon>Eukaryota</taxon>
        <taxon>Metazoa</taxon>
        <taxon>Chordata</taxon>
        <taxon>Cephalochordata</taxon>
        <taxon>Leptocardii</taxon>
        <taxon>Amphioxiformes</taxon>
        <taxon>Branchiostomatidae</taxon>
        <taxon>Branchiostoma</taxon>
    </lineage>
</organism>
<accession>A0A6P4ZBT8</accession>
<name>A0A6P4ZBT8_BRABE</name>
<dbReference type="AlphaFoldDB" id="A0A6P4ZBT8"/>
<keyword evidence="2" id="KW-1185">Reference proteome</keyword>
<reference evidence="3" key="1">
    <citation type="submission" date="2025-08" db="UniProtKB">
        <authorList>
            <consortium name="RefSeq"/>
        </authorList>
    </citation>
    <scope>IDENTIFICATION</scope>
    <source>
        <tissue evidence="3">Gonad</tissue>
    </source>
</reference>
<sequence length="374" mass="40288">MMTPDSTQSDTKGTSKVTVSKRKSPSSSGGDGKAAHDSKQTEAKKKPKVSSKTSKPKVKKKSKKSSSPHTENREKLENDEDAEWMDLSLDLQPIGAYIKNREQMLDEMLKTIKGEKLRSMLPEVMKKCPLEELRTLCLDQLEVMSKKRLQHILAGEEMTSSSDTDDTTDEDDTRCSKREASSSMLESSAVVDSTCTPTDDQEDVDPSGAGEPSGVTTKSSGENTPALSLSPDHGELDNLFANENKPDASVPEATTTDETGNANQEHSTNAAETSDRLESTNIPPDNDSAVGDGTSDIQEDINRTVNSIIGGGGGELPKATAPQGLAEEGNEDVAVPTKTQMEILELELRARAIKALMKQQELREKAANDSTSSS</sequence>
<dbReference type="GO" id="GO:0042981">
    <property type="term" value="P:regulation of apoptotic process"/>
    <property type="evidence" value="ECO:0007669"/>
    <property type="project" value="InterPro"/>
</dbReference>